<proteinExistence type="predicted"/>
<sequence>MRTISIKTLIRIGTHRHSKNSTYFHQAEVIISSSSTTRFLYRFDMETYLDSNDIIKEVRNNHELNGIL</sequence>
<evidence type="ECO:0000313" key="1">
    <source>
        <dbReference type="EMBL" id="EOY13360.1"/>
    </source>
</evidence>
<evidence type="ECO:0000313" key="2">
    <source>
        <dbReference type="Proteomes" id="UP000026915"/>
    </source>
</evidence>
<dbReference type="Gramene" id="EOY13360">
    <property type="protein sequence ID" value="EOY13360"/>
    <property type="gene ID" value="TCM_031904"/>
</dbReference>
<dbReference type="HOGENOM" id="CLU_2799148_0_0_1"/>
<dbReference type="Proteomes" id="UP000026915">
    <property type="component" value="Chromosome 7"/>
</dbReference>
<organism evidence="1 2">
    <name type="scientific">Theobroma cacao</name>
    <name type="common">Cacao</name>
    <name type="synonym">Cocoa</name>
    <dbReference type="NCBI Taxonomy" id="3641"/>
    <lineage>
        <taxon>Eukaryota</taxon>
        <taxon>Viridiplantae</taxon>
        <taxon>Streptophyta</taxon>
        <taxon>Embryophyta</taxon>
        <taxon>Tracheophyta</taxon>
        <taxon>Spermatophyta</taxon>
        <taxon>Magnoliopsida</taxon>
        <taxon>eudicotyledons</taxon>
        <taxon>Gunneridae</taxon>
        <taxon>Pentapetalae</taxon>
        <taxon>rosids</taxon>
        <taxon>malvids</taxon>
        <taxon>Malvales</taxon>
        <taxon>Malvaceae</taxon>
        <taxon>Byttnerioideae</taxon>
        <taxon>Theobroma</taxon>
    </lineage>
</organism>
<gene>
    <name evidence="1" type="ORF">TCM_031904</name>
</gene>
<dbReference type="EMBL" id="CM001885">
    <property type="protein sequence ID" value="EOY13360.1"/>
    <property type="molecule type" value="Genomic_DNA"/>
</dbReference>
<dbReference type="InParanoid" id="A0A061F7M4"/>
<accession>A0A061F7M4</accession>
<keyword evidence="2" id="KW-1185">Reference proteome</keyword>
<reference evidence="1 2" key="1">
    <citation type="journal article" date="2013" name="Genome Biol.">
        <title>The genome sequence of the most widely cultivated cacao type and its use to identify candidate genes regulating pod color.</title>
        <authorList>
            <person name="Motamayor J.C."/>
            <person name="Mockaitis K."/>
            <person name="Schmutz J."/>
            <person name="Haiminen N."/>
            <person name="Iii D.L."/>
            <person name="Cornejo O."/>
            <person name="Findley S.D."/>
            <person name="Zheng P."/>
            <person name="Utro F."/>
            <person name="Royaert S."/>
            <person name="Saski C."/>
            <person name="Jenkins J."/>
            <person name="Podicheti R."/>
            <person name="Zhao M."/>
            <person name="Scheffler B.E."/>
            <person name="Stack J.C."/>
            <person name="Feltus F.A."/>
            <person name="Mustiga G.M."/>
            <person name="Amores F."/>
            <person name="Phillips W."/>
            <person name="Marelli J.P."/>
            <person name="May G.D."/>
            <person name="Shapiro H."/>
            <person name="Ma J."/>
            <person name="Bustamante C.D."/>
            <person name="Schnell R.J."/>
            <person name="Main D."/>
            <person name="Gilbert D."/>
            <person name="Parida L."/>
            <person name="Kuhn D.N."/>
        </authorList>
    </citation>
    <scope>NUCLEOTIDE SEQUENCE [LARGE SCALE GENOMIC DNA]</scope>
    <source>
        <strain evidence="2">cv. Matina 1-6</strain>
    </source>
</reference>
<dbReference type="AlphaFoldDB" id="A0A061F7M4"/>
<name>A0A061F7M4_THECC</name>
<protein>
    <submittedName>
        <fullName evidence="1">Uncharacterized protein</fullName>
    </submittedName>
</protein>